<keyword evidence="7 15" id="KW-0028">Amino-acid biosynthesis</keyword>
<dbReference type="InterPro" id="IPR004429">
    <property type="entry name" value="Isopropylmalate_DH"/>
</dbReference>
<keyword evidence="15" id="KW-0963">Cytoplasm</keyword>
<comment type="catalytic activity">
    <reaction evidence="1 15 16">
        <text>(2R,3S)-3-isopropylmalate + NAD(+) = 4-methyl-2-oxopentanoate + CO2 + NADH</text>
        <dbReference type="Rhea" id="RHEA:32271"/>
        <dbReference type="ChEBI" id="CHEBI:16526"/>
        <dbReference type="ChEBI" id="CHEBI:17865"/>
        <dbReference type="ChEBI" id="CHEBI:35121"/>
        <dbReference type="ChEBI" id="CHEBI:57540"/>
        <dbReference type="ChEBI" id="CHEBI:57945"/>
        <dbReference type="EC" id="1.1.1.85"/>
    </reaction>
</comment>
<keyword evidence="13 15" id="KW-0100">Branched-chain amino acid biosynthesis</keyword>
<feature type="domain" description="Isopropylmalate dehydrogenase-like" evidence="17">
    <location>
        <begin position="6"/>
        <end position="355"/>
    </location>
</feature>
<feature type="binding site" evidence="15">
    <location>
        <position position="136"/>
    </location>
    <ligand>
        <name>substrate</name>
    </ligand>
</feature>
<comment type="cofactor">
    <cofactor evidence="15 16">
        <name>Mg(2+)</name>
        <dbReference type="ChEBI" id="CHEBI:18420"/>
    </cofactor>
    <cofactor evidence="15 16">
        <name>Mn(2+)</name>
        <dbReference type="ChEBI" id="CHEBI:29035"/>
    </cofactor>
    <text evidence="15 16">Binds 1 Mg(2+) or Mn(2+) ion per subunit.</text>
</comment>
<feature type="binding site" evidence="15">
    <location>
        <position position="226"/>
    </location>
    <ligand>
        <name>Mg(2+)</name>
        <dbReference type="ChEBI" id="CHEBI:18420"/>
    </ligand>
</feature>
<gene>
    <name evidence="15 18" type="primary">leuB</name>
    <name evidence="18" type="ORF">PI95_031410</name>
</gene>
<feature type="binding site" evidence="15">
    <location>
        <position position="108"/>
    </location>
    <ligand>
        <name>substrate</name>
    </ligand>
</feature>
<protein>
    <recommendedName>
        <fullName evidence="15">3-isopropylmalate dehydrogenase</fullName>
        <ecNumber evidence="15">1.1.1.85</ecNumber>
    </recommendedName>
    <alternativeName>
        <fullName evidence="15">3-IPM-DH</fullName>
    </alternativeName>
    <alternativeName>
        <fullName evidence="15">Beta-IPM dehydrogenase</fullName>
        <shortName evidence="15">IMDH</shortName>
    </alternativeName>
</protein>
<dbReference type="PROSITE" id="PS00470">
    <property type="entry name" value="IDH_IMDH"/>
    <property type="match status" value="1"/>
</dbReference>
<evidence type="ECO:0000256" key="8">
    <source>
        <dbReference type="ARBA" id="ARBA00022723"/>
    </source>
</evidence>
<feature type="binding site" evidence="15">
    <location>
        <begin position="284"/>
        <end position="296"/>
    </location>
    <ligand>
        <name>NAD(+)</name>
        <dbReference type="ChEBI" id="CHEBI:57540"/>
    </ligand>
</feature>
<comment type="pathway">
    <text evidence="3 15 16">Amino-acid biosynthesis; L-leucine biosynthesis; L-leucine from 3-methyl-2-oxobutanoate: step 3/4.</text>
</comment>
<keyword evidence="11 15" id="KW-0520">NAD</keyword>
<evidence type="ECO:0000313" key="18">
    <source>
        <dbReference type="EMBL" id="NEU76886.1"/>
    </source>
</evidence>
<evidence type="ECO:0000256" key="2">
    <source>
        <dbReference type="ARBA" id="ARBA00001936"/>
    </source>
</evidence>
<dbReference type="GO" id="GO:0005829">
    <property type="term" value="C:cytosol"/>
    <property type="evidence" value="ECO:0007669"/>
    <property type="project" value="TreeGrafter"/>
</dbReference>
<evidence type="ECO:0000256" key="7">
    <source>
        <dbReference type="ARBA" id="ARBA00022605"/>
    </source>
</evidence>
<dbReference type="Proteomes" id="UP000031549">
    <property type="component" value="Unassembled WGS sequence"/>
</dbReference>
<comment type="subunit">
    <text evidence="5 15 16">Homodimer.</text>
</comment>
<evidence type="ECO:0000256" key="5">
    <source>
        <dbReference type="ARBA" id="ARBA00011738"/>
    </source>
</evidence>
<evidence type="ECO:0000256" key="13">
    <source>
        <dbReference type="ARBA" id="ARBA00023304"/>
    </source>
</evidence>
<dbReference type="GO" id="GO:0051287">
    <property type="term" value="F:NAD binding"/>
    <property type="evidence" value="ECO:0007669"/>
    <property type="project" value="InterPro"/>
</dbReference>
<evidence type="ECO:0000256" key="15">
    <source>
        <dbReference type="HAMAP-Rule" id="MF_01033"/>
    </source>
</evidence>
<dbReference type="EC" id="1.1.1.85" evidence="15"/>
<dbReference type="InterPro" id="IPR024084">
    <property type="entry name" value="IsoPropMal-DH-like_dom"/>
</dbReference>
<dbReference type="FunFam" id="3.40.718.10:FF:000004">
    <property type="entry name" value="3-isopropylmalate dehydrogenase"/>
    <property type="match status" value="1"/>
</dbReference>
<evidence type="ECO:0000256" key="11">
    <source>
        <dbReference type="ARBA" id="ARBA00023027"/>
    </source>
</evidence>
<dbReference type="EMBL" id="JTCM02000139">
    <property type="protein sequence ID" value="NEU76886.1"/>
    <property type="molecule type" value="Genomic_DNA"/>
</dbReference>
<feature type="binding site" evidence="15">
    <location>
        <begin position="78"/>
        <end position="91"/>
    </location>
    <ligand>
        <name>NAD(+)</name>
        <dbReference type="ChEBI" id="CHEBI:57540"/>
    </ligand>
</feature>
<feature type="site" description="Important for catalysis" evidence="15">
    <location>
        <position position="143"/>
    </location>
</feature>
<evidence type="ECO:0000256" key="10">
    <source>
        <dbReference type="ARBA" id="ARBA00023002"/>
    </source>
</evidence>
<proteinExistence type="inferred from homology"/>
<evidence type="ECO:0000259" key="17">
    <source>
        <dbReference type="SMART" id="SM01329"/>
    </source>
</evidence>
<dbReference type="Gene3D" id="3.40.718.10">
    <property type="entry name" value="Isopropylmalate Dehydrogenase"/>
    <property type="match status" value="1"/>
</dbReference>
<dbReference type="GO" id="GO:0003862">
    <property type="term" value="F:3-isopropylmalate dehydrogenase activity"/>
    <property type="evidence" value="ECO:0007669"/>
    <property type="project" value="UniProtKB-UniRule"/>
</dbReference>
<keyword evidence="6 15" id="KW-0432">Leucine biosynthesis</keyword>
<comment type="similarity">
    <text evidence="4 15">Belongs to the isocitrate and isopropylmalate dehydrogenases family. LeuB type 1 subfamily.</text>
</comment>
<feature type="site" description="Important for catalysis" evidence="15">
    <location>
        <position position="194"/>
    </location>
</feature>
<name>A0A846HHQ4_9CYAN</name>
<dbReference type="GO" id="GO:0000287">
    <property type="term" value="F:magnesium ion binding"/>
    <property type="evidence" value="ECO:0007669"/>
    <property type="project" value="InterPro"/>
</dbReference>
<keyword evidence="12 15" id="KW-0464">Manganese</keyword>
<dbReference type="SUPFAM" id="SSF53659">
    <property type="entry name" value="Isocitrate/Isopropylmalate dehydrogenase-like"/>
    <property type="match status" value="1"/>
</dbReference>
<keyword evidence="9 15" id="KW-0460">Magnesium</keyword>
<feature type="binding site" evidence="15">
    <location>
        <position position="226"/>
    </location>
    <ligand>
        <name>substrate</name>
    </ligand>
</feature>
<accession>A0A846HHQ4</accession>
<comment type="function">
    <text evidence="14 15 16">Catalyzes the oxidation of 3-carboxy-2-hydroxy-4-methylpentanoate (3-isopropylmalate) to 3-carboxy-4-methyl-2-oxopentanoate. The product decarboxylates to 4-methyl-2 oxopentanoate.</text>
</comment>
<organism evidence="18 19">
    <name type="scientific">Hassallia byssoidea VB512170</name>
    <dbReference type="NCBI Taxonomy" id="1304833"/>
    <lineage>
        <taxon>Bacteria</taxon>
        <taxon>Bacillati</taxon>
        <taxon>Cyanobacteriota</taxon>
        <taxon>Cyanophyceae</taxon>
        <taxon>Nostocales</taxon>
        <taxon>Tolypothrichaceae</taxon>
        <taxon>Hassallia</taxon>
    </lineage>
</organism>
<dbReference type="Pfam" id="PF00180">
    <property type="entry name" value="Iso_dh"/>
    <property type="match status" value="1"/>
</dbReference>
<dbReference type="HAMAP" id="MF_01033">
    <property type="entry name" value="LeuB_type1"/>
    <property type="match status" value="1"/>
</dbReference>
<evidence type="ECO:0000256" key="6">
    <source>
        <dbReference type="ARBA" id="ARBA00022430"/>
    </source>
</evidence>
<evidence type="ECO:0000256" key="12">
    <source>
        <dbReference type="ARBA" id="ARBA00023211"/>
    </source>
</evidence>
<evidence type="ECO:0000256" key="14">
    <source>
        <dbReference type="ARBA" id="ARBA00023577"/>
    </source>
</evidence>
<evidence type="ECO:0000256" key="1">
    <source>
        <dbReference type="ARBA" id="ARBA00000624"/>
    </source>
</evidence>
<dbReference type="NCBIfam" id="TIGR00169">
    <property type="entry name" value="leuB"/>
    <property type="match status" value="1"/>
</dbReference>
<dbReference type="GO" id="GO:0009098">
    <property type="term" value="P:L-leucine biosynthetic process"/>
    <property type="evidence" value="ECO:0007669"/>
    <property type="project" value="UniProtKB-UniRule"/>
</dbReference>
<feature type="binding site" evidence="15">
    <location>
        <position position="254"/>
    </location>
    <ligand>
        <name>Mg(2+)</name>
        <dbReference type="ChEBI" id="CHEBI:18420"/>
    </ligand>
</feature>
<evidence type="ECO:0000256" key="4">
    <source>
        <dbReference type="ARBA" id="ARBA00008319"/>
    </source>
</evidence>
<keyword evidence="19" id="KW-1185">Reference proteome</keyword>
<reference evidence="18 19" key="1">
    <citation type="journal article" date="2015" name="Genome Announc.">
        <title>Draft Genome Sequence of Cyanobacterium Hassallia byssoidea Strain VB512170, Isolated from Monuments in India.</title>
        <authorList>
            <person name="Singh D."/>
            <person name="Chandrababunaidu M.M."/>
            <person name="Panda A."/>
            <person name="Sen D."/>
            <person name="Bhattacharyya S."/>
            <person name="Adhikary S.P."/>
            <person name="Tripathy S."/>
        </authorList>
    </citation>
    <scope>NUCLEOTIDE SEQUENCE [LARGE SCALE GENOMIC DNA]</scope>
    <source>
        <strain evidence="18 19">VB512170</strain>
    </source>
</reference>
<feature type="binding site" evidence="15">
    <location>
        <position position="98"/>
    </location>
    <ligand>
        <name>substrate</name>
    </ligand>
</feature>
<dbReference type="PANTHER" id="PTHR42979">
    <property type="entry name" value="3-ISOPROPYLMALATE DEHYDROGENASE"/>
    <property type="match status" value="1"/>
</dbReference>
<dbReference type="AlphaFoldDB" id="A0A846HHQ4"/>
<comment type="subcellular location">
    <subcellularLocation>
        <location evidence="15">Cytoplasm</location>
    </subcellularLocation>
</comment>
<dbReference type="SMART" id="SM01329">
    <property type="entry name" value="Iso_dh"/>
    <property type="match status" value="1"/>
</dbReference>
<dbReference type="UniPathway" id="UPA00048">
    <property type="reaction ID" value="UER00072"/>
</dbReference>
<keyword evidence="10 15" id="KW-0560">Oxidoreductase</keyword>
<dbReference type="InterPro" id="IPR019818">
    <property type="entry name" value="IsoCit/isopropylmalate_DH_CS"/>
</dbReference>
<evidence type="ECO:0000256" key="16">
    <source>
        <dbReference type="RuleBase" id="RU004445"/>
    </source>
</evidence>
<dbReference type="PANTHER" id="PTHR42979:SF1">
    <property type="entry name" value="3-ISOPROPYLMALATE DEHYDROGENASE"/>
    <property type="match status" value="1"/>
</dbReference>
<evidence type="ECO:0000256" key="3">
    <source>
        <dbReference type="ARBA" id="ARBA00004762"/>
    </source>
</evidence>
<keyword evidence="8 15" id="KW-0479">Metal-binding</keyword>
<feature type="binding site" evidence="15">
    <location>
        <position position="250"/>
    </location>
    <ligand>
        <name>Mg(2+)</name>
        <dbReference type="ChEBI" id="CHEBI:18420"/>
    </ligand>
</feature>
<comment type="cofactor">
    <cofactor evidence="2">
        <name>Mn(2+)</name>
        <dbReference type="ChEBI" id="CHEBI:29035"/>
    </cofactor>
</comment>
<comment type="caution">
    <text evidence="18">The sequence shown here is derived from an EMBL/GenBank/DDBJ whole genome shotgun (WGS) entry which is preliminary data.</text>
</comment>
<sequence>MTQNYRITLLPGDGIGPEIMNVAVDVLKVVGKQFDLQFEFQQALMGGAAIDATGEPLPADTLEMCRNSDAVLLAAVGGYKWDSLPSHLRPEAGLLGLRAGLGLFANLRPAKIIPQLIDASTLKKEVVEGVDIMVVRELTGGIYFGKPKGIFETETGEKRGVNTMVYSESEIERIGRVAFEAARKRGGKLCSVDKSNVLEVSQLWRDRITSLSQEYPDIELSHMYVDAAAMQLVRAPKQFDTIVTGNLFGDILSDAAAMLTGSIGMLPSASLGASGPGVFEPVHGSAPDIAGQDKANPLAQVLSAAMMLRYGLNQSAAADKIEKAVSQVLEKGDRTGDIMSPGMNLLGCRSMGETLIQALESGNG</sequence>
<evidence type="ECO:0000256" key="9">
    <source>
        <dbReference type="ARBA" id="ARBA00022842"/>
    </source>
</evidence>
<dbReference type="RefSeq" id="WP_039747449.1">
    <property type="nucleotide sequence ID" value="NZ_JTCM02000139.1"/>
</dbReference>
<evidence type="ECO:0000313" key="19">
    <source>
        <dbReference type="Proteomes" id="UP000031549"/>
    </source>
</evidence>